<keyword evidence="4 9" id="KW-0645">Protease</keyword>
<dbReference type="Gene3D" id="2.30.250.10">
    <property type="entry name" value="Aminopeptidase i, Domain 2"/>
    <property type="match status" value="1"/>
</dbReference>
<dbReference type="NCBIfam" id="NF002759">
    <property type="entry name" value="PRK02813.1"/>
    <property type="match status" value="1"/>
</dbReference>
<evidence type="ECO:0000256" key="4">
    <source>
        <dbReference type="ARBA" id="ARBA00022670"/>
    </source>
</evidence>
<evidence type="ECO:0000256" key="3">
    <source>
        <dbReference type="ARBA" id="ARBA00022438"/>
    </source>
</evidence>
<dbReference type="PANTHER" id="PTHR28570">
    <property type="entry name" value="ASPARTYL AMINOPEPTIDASE"/>
    <property type="match status" value="1"/>
</dbReference>
<reference evidence="11 12" key="1">
    <citation type="submission" date="2020-08" db="EMBL/GenBank/DDBJ databases">
        <title>Genome public.</title>
        <authorList>
            <person name="Liu C."/>
            <person name="Sun Q."/>
        </authorList>
    </citation>
    <scope>NUCLEOTIDE SEQUENCE [LARGE SCALE GENOMIC DNA]</scope>
    <source>
        <strain evidence="11 12">NSJ-13</strain>
    </source>
</reference>
<dbReference type="Pfam" id="PF02127">
    <property type="entry name" value="Peptidase_M18"/>
    <property type="match status" value="1"/>
</dbReference>
<accession>A0ABR7G545</accession>
<evidence type="ECO:0000313" key="11">
    <source>
        <dbReference type="EMBL" id="MBC5682562.1"/>
    </source>
</evidence>
<proteinExistence type="inferred from homology"/>
<evidence type="ECO:0000256" key="5">
    <source>
        <dbReference type="ARBA" id="ARBA00022723"/>
    </source>
</evidence>
<evidence type="ECO:0000256" key="9">
    <source>
        <dbReference type="RuleBase" id="RU004386"/>
    </source>
</evidence>
<dbReference type="EC" id="3.4.11.-" evidence="10"/>
<dbReference type="GO" id="GO:0004177">
    <property type="term" value="F:aminopeptidase activity"/>
    <property type="evidence" value="ECO:0007669"/>
    <property type="project" value="UniProtKB-KW"/>
</dbReference>
<evidence type="ECO:0000256" key="10">
    <source>
        <dbReference type="RuleBase" id="RU004387"/>
    </source>
</evidence>
<dbReference type="PANTHER" id="PTHR28570:SF3">
    <property type="entry name" value="ASPARTYL AMINOPEPTIDASE"/>
    <property type="match status" value="1"/>
</dbReference>
<evidence type="ECO:0000256" key="7">
    <source>
        <dbReference type="ARBA" id="ARBA00022833"/>
    </source>
</evidence>
<dbReference type="InterPro" id="IPR023358">
    <property type="entry name" value="Peptidase_M18_dom2"/>
</dbReference>
<evidence type="ECO:0000256" key="2">
    <source>
        <dbReference type="ARBA" id="ARBA00008290"/>
    </source>
</evidence>
<keyword evidence="5 9" id="KW-0479">Metal-binding</keyword>
<keyword evidence="6 9" id="KW-0378">Hydrolase</keyword>
<keyword evidence="7 9" id="KW-0862">Zinc</keyword>
<dbReference type="SUPFAM" id="SSF101821">
    <property type="entry name" value="Aminopeptidase/glucanase lid domain"/>
    <property type="match status" value="1"/>
</dbReference>
<evidence type="ECO:0000256" key="8">
    <source>
        <dbReference type="ARBA" id="ARBA00023049"/>
    </source>
</evidence>
<keyword evidence="12" id="KW-1185">Reference proteome</keyword>
<comment type="similarity">
    <text evidence="2 9">Belongs to the peptidase M18 family.</text>
</comment>
<keyword evidence="3 9" id="KW-0031">Aminopeptidase</keyword>
<dbReference type="PRINTS" id="PR00932">
    <property type="entry name" value="AMINO1PTASE"/>
</dbReference>
<dbReference type="SUPFAM" id="SSF53187">
    <property type="entry name" value="Zn-dependent exopeptidases"/>
    <property type="match status" value="1"/>
</dbReference>
<dbReference type="EMBL" id="JACOPE010000001">
    <property type="protein sequence ID" value="MBC5682562.1"/>
    <property type="molecule type" value="Genomic_DNA"/>
</dbReference>
<sequence>MKAVNEKDIEITKELFEFIEKSPTAFHAVEQMKNRLDKEGYQQLLEGKKWELQSKEKYYVIRNSSAIIAFRIPETKPQGFQIMASHSDSPTFRIKENPEMKVEQAYVKLNVEKYGGMLCAPWFDRPLSVAGRVIIKEGNRLVSKLVSIDRDLLMIPNLAIHMNRDANNNYQYNVQKDMLPLFSMSGEEGEFAQMIADEAGVEKEQIIGNDLYLYNRQNGSIWGANQEFLSIGRLDDLQCAFASLKGFLQAETKNSIPVHCVYDNEEVGSETKQGAASTFLYDTLYRINESLEGNDSDYHRLLASSFMVSADNAHAVHPNYADKACPTNRPLLNEGVVIKISANQKYTTDGMAFAVFKQICEKANVPTQVFHNRSDILGGSTLGNISGNQVAVNSVDIGLPQLAMHSPYETAGIKDTGYLVEAAKTFFETSCVETEYGVYELQ</sequence>
<protein>
    <recommendedName>
        <fullName evidence="10">M18 family aminopeptidase</fullName>
        <ecNumber evidence="10">3.4.11.-</ecNumber>
    </recommendedName>
</protein>
<dbReference type="CDD" id="cd05658">
    <property type="entry name" value="M18_DAP"/>
    <property type="match status" value="1"/>
</dbReference>
<comment type="cofactor">
    <cofactor evidence="1 10">
        <name>Zn(2+)</name>
        <dbReference type="ChEBI" id="CHEBI:29105"/>
    </cofactor>
</comment>
<comment type="caution">
    <text evidence="11">The sequence shown here is derived from an EMBL/GenBank/DDBJ whole genome shotgun (WGS) entry which is preliminary data.</text>
</comment>
<dbReference type="RefSeq" id="WP_186864518.1">
    <property type="nucleotide sequence ID" value="NZ_JACOPE010000001.1"/>
</dbReference>
<evidence type="ECO:0000256" key="1">
    <source>
        <dbReference type="ARBA" id="ARBA00001947"/>
    </source>
</evidence>
<dbReference type="Proteomes" id="UP000631576">
    <property type="component" value="Unassembled WGS sequence"/>
</dbReference>
<name>A0ABR7G545_9FIRM</name>
<evidence type="ECO:0000313" key="12">
    <source>
        <dbReference type="Proteomes" id="UP000631576"/>
    </source>
</evidence>
<dbReference type="Gene3D" id="3.40.630.10">
    <property type="entry name" value="Zn peptidases"/>
    <property type="match status" value="1"/>
</dbReference>
<gene>
    <name evidence="11" type="ORF">H8S40_03035</name>
</gene>
<organism evidence="11 12">
    <name type="scientific">Ruminococcus hominis</name>
    <dbReference type="NCBI Taxonomy" id="2763065"/>
    <lineage>
        <taxon>Bacteria</taxon>
        <taxon>Bacillati</taxon>
        <taxon>Bacillota</taxon>
        <taxon>Clostridia</taxon>
        <taxon>Eubacteriales</taxon>
        <taxon>Oscillospiraceae</taxon>
        <taxon>Ruminococcus</taxon>
    </lineage>
</organism>
<evidence type="ECO:0000256" key="6">
    <source>
        <dbReference type="ARBA" id="ARBA00022801"/>
    </source>
</evidence>
<dbReference type="InterPro" id="IPR001948">
    <property type="entry name" value="Peptidase_M18"/>
</dbReference>
<keyword evidence="8 9" id="KW-0482">Metalloprotease</keyword>